<dbReference type="OrthoDB" id="4097697at2"/>
<dbReference type="EMBL" id="UGGV01000001">
    <property type="protein sequence ID" value="STO25532.1"/>
    <property type="molecule type" value="Genomic_DNA"/>
</dbReference>
<dbReference type="EMBL" id="FTNL01000024">
    <property type="protein sequence ID" value="SIR78631.1"/>
    <property type="molecule type" value="Genomic_DNA"/>
</dbReference>
<evidence type="ECO:0000313" key="4">
    <source>
        <dbReference type="Proteomes" id="UP000254374"/>
    </source>
</evidence>
<accession>A0A377GMJ3</accession>
<reference evidence="1 3" key="1">
    <citation type="submission" date="2017-01" db="EMBL/GenBank/DDBJ databases">
        <authorList>
            <person name="Varghese N."/>
            <person name="Submissions S."/>
        </authorList>
    </citation>
    <scope>NUCLEOTIDE SEQUENCE [LARGE SCALE GENOMIC DNA]</scope>
    <source>
        <strain evidence="1 3">ATCC 33342</strain>
    </source>
</reference>
<evidence type="ECO:0000313" key="1">
    <source>
        <dbReference type="EMBL" id="SIR78631.1"/>
    </source>
</evidence>
<evidence type="ECO:0000313" key="2">
    <source>
        <dbReference type="EMBL" id="STO25532.1"/>
    </source>
</evidence>
<reference evidence="2 4" key="2">
    <citation type="submission" date="2018-06" db="EMBL/GenBank/DDBJ databases">
        <authorList>
            <consortium name="Pathogen Informatics"/>
            <person name="Doyle S."/>
        </authorList>
    </citation>
    <scope>NUCLEOTIDE SEQUENCE [LARGE SCALE GENOMIC DNA]</scope>
    <source>
        <strain evidence="2 4">NCTC11401</strain>
    </source>
</reference>
<dbReference type="GO" id="GO:0016755">
    <property type="term" value="F:aminoacyltransferase activity"/>
    <property type="evidence" value="ECO:0007669"/>
    <property type="project" value="InterPro"/>
</dbReference>
<dbReference type="RefSeq" id="WP_058468555.1">
    <property type="nucleotide sequence ID" value="NZ_CAAAIV010000074.1"/>
</dbReference>
<dbReference type="AlphaFoldDB" id="A0A377GMJ3"/>
<proteinExistence type="predicted"/>
<evidence type="ECO:0000313" key="3">
    <source>
        <dbReference type="Proteomes" id="UP000186808"/>
    </source>
</evidence>
<dbReference type="Gene3D" id="3.40.50.11710">
    <property type="entry name" value="Cyclodipeptide synthase"/>
    <property type="match status" value="1"/>
</dbReference>
<name>A0A377GMJ3_9GAMM</name>
<gene>
    <name evidence="2" type="ORF">NCTC11401_02369</name>
    <name evidence="1" type="ORF">SAMN05421777_12459</name>
</gene>
<protein>
    <submittedName>
        <fullName evidence="1">tRNA-dependent cyclodipeptide synthase</fullName>
    </submittedName>
</protein>
<dbReference type="Proteomes" id="UP000186808">
    <property type="component" value="Unassembled WGS sequence"/>
</dbReference>
<dbReference type="InterPro" id="IPR038622">
    <property type="entry name" value="CDPS_sf"/>
</dbReference>
<keyword evidence="3" id="KW-1185">Reference proteome</keyword>
<organism evidence="2 4">
    <name type="scientific">Fluoribacter gormanii</name>
    <dbReference type="NCBI Taxonomy" id="464"/>
    <lineage>
        <taxon>Bacteria</taxon>
        <taxon>Pseudomonadati</taxon>
        <taxon>Pseudomonadota</taxon>
        <taxon>Gammaproteobacteria</taxon>
        <taxon>Legionellales</taxon>
        <taxon>Legionellaceae</taxon>
        <taxon>Fluoribacter</taxon>
    </lineage>
</organism>
<sequence>MSLIDNRIVKASFRENPVEERKLFPQSSCLMPISVGQSIHEGEKFAAVIKLINSSFKRCTILVDDSVQRHTIGIMNYAAPDELYQLAVQEGDDWLKRNEMAYNELTIPFEIMRWDDWYNSQNYINTHMRVQTEYNSNGSFRDAIHANIDEFLTRYLSRFSAADVDHERAFKLCLDYLIEECSVMCLWTEKAYDFEVYPSGRNKAMAATYEYLIKPYYPNYLRPVALRFKKYPAKAAVDHLKVIQEVVSENESVVGCFEF</sequence>
<dbReference type="Proteomes" id="UP000254374">
    <property type="component" value="Unassembled WGS sequence"/>
</dbReference>